<protein>
    <submittedName>
        <fullName evidence="2">Endonuclease</fullName>
    </submittedName>
</protein>
<keyword evidence="2" id="KW-0540">Nuclease</keyword>
<dbReference type="Gene3D" id="3.60.10.10">
    <property type="entry name" value="Endonuclease/exonuclease/phosphatase"/>
    <property type="match status" value="1"/>
</dbReference>
<dbReference type="InterPro" id="IPR036691">
    <property type="entry name" value="Endo/exonu/phosph_ase_sf"/>
</dbReference>
<keyword evidence="3" id="KW-1185">Reference proteome</keyword>
<accession>A0A438AG47</accession>
<evidence type="ECO:0000313" key="3">
    <source>
        <dbReference type="Proteomes" id="UP000285908"/>
    </source>
</evidence>
<keyword evidence="2" id="KW-0378">Hydrolase</keyword>
<name>A0A438AG47_9RHOB</name>
<feature type="domain" description="Endonuclease/exonuclease/phosphatase" evidence="1">
    <location>
        <begin position="4"/>
        <end position="228"/>
    </location>
</feature>
<dbReference type="AlphaFoldDB" id="A0A438AG47"/>
<organism evidence="2 3">
    <name type="scientific">Mesobaculum littorinae</name>
    <dbReference type="NCBI Taxonomy" id="2486419"/>
    <lineage>
        <taxon>Bacteria</taxon>
        <taxon>Pseudomonadati</taxon>
        <taxon>Pseudomonadota</taxon>
        <taxon>Alphaproteobacteria</taxon>
        <taxon>Rhodobacterales</taxon>
        <taxon>Roseobacteraceae</taxon>
        <taxon>Mesobaculum</taxon>
    </lineage>
</organism>
<evidence type="ECO:0000313" key="2">
    <source>
        <dbReference type="EMBL" id="RVV97679.1"/>
    </source>
</evidence>
<comment type="caution">
    <text evidence="2">The sequence shown here is derived from an EMBL/GenBank/DDBJ whole genome shotgun (WGS) entry which is preliminary data.</text>
</comment>
<evidence type="ECO:0000259" key="1">
    <source>
        <dbReference type="Pfam" id="PF03372"/>
    </source>
</evidence>
<sequence>MAVATWNVHRTVGADGTASPRRIEAAIASDIAPRRPQLLALQEADSDDAPHDALLDMRAIARATGLRHVHGPADMRWGAASGGYLGNILFVAPDLAVTRARIIDLPGHCPRAAVMVEVLWDATPLRIVACHLSLSQPLRAVQLRLIGQVVARGSTMQTVLLGDLNEWRPWGGLALSRRMSGMELRGRAVATFPARRPLLPLDRVLSHRGTVRDVAALDGSSLRDASDHRPLFARVTVAGGAAA</sequence>
<dbReference type="GO" id="GO:0004519">
    <property type="term" value="F:endonuclease activity"/>
    <property type="evidence" value="ECO:0007669"/>
    <property type="project" value="UniProtKB-KW"/>
</dbReference>
<reference evidence="2 3" key="1">
    <citation type="submission" date="2018-11" db="EMBL/GenBank/DDBJ databases">
        <title>Mesobaculum littorinae gen. nov., sp. nov., isolated from Littorina scabra that represents a novel genus of the order Rhodobacteraceae.</title>
        <authorList>
            <person name="Li F."/>
        </authorList>
    </citation>
    <scope>NUCLEOTIDE SEQUENCE [LARGE SCALE GENOMIC DNA]</scope>
    <source>
        <strain evidence="2 3">M0103</strain>
    </source>
</reference>
<dbReference type="Proteomes" id="UP000285908">
    <property type="component" value="Unassembled WGS sequence"/>
</dbReference>
<dbReference type="InterPro" id="IPR005135">
    <property type="entry name" value="Endo/exonuclease/phosphatase"/>
</dbReference>
<keyword evidence="2" id="KW-0255">Endonuclease</keyword>
<proteinExistence type="predicted"/>
<dbReference type="OrthoDB" id="9813425at2"/>
<dbReference type="SUPFAM" id="SSF56219">
    <property type="entry name" value="DNase I-like"/>
    <property type="match status" value="1"/>
</dbReference>
<dbReference type="EMBL" id="RQXX01000004">
    <property type="protein sequence ID" value="RVV97679.1"/>
    <property type="molecule type" value="Genomic_DNA"/>
</dbReference>
<gene>
    <name evidence="2" type="ORF">EKE94_13550</name>
</gene>
<dbReference type="Pfam" id="PF03372">
    <property type="entry name" value="Exo_endo_phos"/>
    <property type="match status" value="1"/>
</dbReference>